<dbReference type="GO" id="GO:0051537">
    <property type="term" value="F:2 iron, 2 sulfur cluster binding"/>
    <property type="evidence" value="ECO:0007669"/>
    <property type="project" value="InterPro"/>
</dbReference>
<name>A0A7I9ZM51_9MYCO</name>
<evidence type="ECO:0000259" key="1">
    <source>
        <dbReference type="Pfam" id="PF11575"/>
    </source>
</evidence>
<dbReference type="InterPro" id="IPR024726">
    <property type="entry name" value="FhuF_C"/>
</dbReference>
<proteinExistence type="predicted"/>
<dbReference type="AlphaFoldDB" id="A0A7I9ZM51"/>
<gene>
    <name evidence="2" type="ORF">MHIP_21810</name>
</gene>
<feature type="domain" description="Ferric siderophore reductase C-terminal" evidence="1">
    <location>
        <begin position="222"/>
        <end position="242"/>
    </location>
</feature>
<comment type="caution">
    <text evidence="2">The sequence shown here is derived from an EMBL/GenBank/DDBJ whole genome shotgun (WGS) entry which is preliminary data.</text>
</comment>
<dbReference type="EMBL" id="BLLB01000002">
    <property type="protein sequence ID" value="GFH01698.1"/>
    <property type="molecule type" value="Genomic_DNA"/>
</dbReference>
<evidence type="ECO:0000313" key="3">
    <source>
        <dbReference type="Proteomes" id="UP000465304"/>
    </source>
</evidence>
<reference evidence="2 3" key="1">
    <citation type="journal article" date="2019" name="Emerg. Microbes Infect.">
        <title>Comprehensive subspecies identification of 175 nontuberculous mycobacteria species based on 7547 genomic profiles.</title>
        <authorList>
            <person name="Matsumoto Y."/>
            <person name="Kinjo T."/>
            <person name="Motooka D."/>
            <person name="Nabeya D."/>
            <person name="Jung N."/>
            <person name="Uechi K."/>
            <person name="Horii T."/>
            <person name="Iida T."/>
            <person name="Fujita J."/>
            <person name="Nakamura S."/>
        </authorList>
    </citation>
    <scope>NUCLEOTIDE SEQUENCE [LARGE SCALE GENOMIC DNA]</scope>
    <source>
        <strain evidence="2 3">JCM 30996</strain>
    </source>
</reference>
<accession>A0A7I9ZM51</accession>
<dbReference type="Proteomes" id="UP000465304">
    <property type="component" value="Unassembled WGS sequence"/>
</dbReference>
<evidence type="ECO:0000313" key="2">
    <source>
        <dbReference type="EMBL" id="GFH01698.1"/>
    </source>
</evidence>
<dbReference type="Pfam" id="PF11575">
    <property type="entry name" value="FhuF_C"/>
    <property type="match status" value="1"/>
</dbReference>
<sequence>MNSPARDSAGHAARPGLVAQLATLGEYFAIPPQDDGEWRTLPGLLNEVTLRGFVDRTRTAIAAASRCQPGEIPLRLAASSFQLGITARLLSPAVGAASCFDAVPLLGPDSLTWRPTPKPFPQFAAPHIDWADGPTPARAAELIKDSLLRGVLGPLNDTLDRLLSLPPQVSWGNVISAANGAVTVLSMSQPHRESAGRELVRALLDIEPLAGTATYTQGRFVRRSCCLFYQAPRAGLCGDCVLGSAPDA</sequence>
<dbReference type="RefSeq" id="WP_163888441.1">
    <property type="nucleotide sequence ID" value="NZ_BLLB01000002.1"/>
</dbReference>
<protein>
    <recommendedName>
        <fullName evidence="1">Ferric siderophore reductase C-terminal domain-containing protein</fullName>
    </recommendedName>
</protein>
<keyword evidence="3" id="KW-1185">Reference proteome</keyword>
<organism evidence="2 3">
    <name type="scientific">Mycolicibacterium hippocampi</name>
    <dbReference type="NCBI Taxonomy" id="659824"/>
    <lineage>
        <taxon>Bacteria</taxon>
        <taxon>Bacillati</taxon>
        <taxon>Actinomycetota</taxon>
        <taxon>Actinomycetes</taxon>
        <taxon>Mycobacteriales</taxon>
        <taxon>Mycobacteriaceae</taxon>
        <taxon>Mycolicibacterium</taxon>
    </lineage>
</organism>